<dbReference type="GO" id="GO:0003677">
    <property type="term" value="F:DNA binding"/>
    <property type="evidence" value="ECO:0007669"/>
    <property type="project" value="UniProtKB-UniRule"/>
</dbReference>
<keyword evidence="6 9" id="KW-0804">Transcription</keyword>
<dbReference type="InterPro" id="IPR003851">
    <property type="entry name" value="Znf_Dof"/>
</dbReference>
<evidence type="ECO:0000256" key="4">
    <source>
        <dbReference type="ARBA" id="ARBA00023015"/>
    </source>
</evidence>
<evidence type="ECO:0000256" key="6">
    <source>
        <dbReference type="ARBA" id="ARBA00023163"/>
    </source>
</evidence>
<dbReference type="Pfam" id="PF02701">
    <property type="entry name" value="Zn_ribbon_Dof"/>
    <property type="match status" value="1"/>
</dbReference>
<feature type="domain" description="Dof-type" evidence="11">
    <location>
        <begin position="12"/>
        <end position="66"/>
    </location>
</feature>
<protein>
    <recommendedName>
        <fullName evidence="9">Dof zinc finger protein</fullName>
    </recommendedName>
</protein>
<feature type="compositionally biased region" description="Basic residues" evidence="10">
    <location>
        <begin position="62"/>
        <end position="72"/>
    </location>
</feature>
<feature type="region of interest" description="Disordered" evidence="10">
    <location>
        <begin position="58"/>
        <end position="92"/>
    </location>
</feature>
<evidence type="ECO:0000313" key="13">
    <source>
        <dbReference type="RefSeq" id="XP_008445935.2"/>
    </source>
</evidence>
<dbReference type="GO" id="GO:0005634">
    <property type="term" value="C:nucleus"/>
    <property type="evidence" value="ECO:0007669"/>
    <property type="project" value="UniProtKB-SubCell"/>
</dbReference>
<dbReference type="PROSITE" id="PS01361">
    <property type="entry name" value="ZF_DOF_1"/>
    <property type="match status" value="1"/>
</dbReference>
<evidence type="ECO:0000256" key="2">
    <source>
        <dbReference type="ARBA" id="ARBA00022771"/>
    </source>
</evidence>
<proteinExistence type="predicted"/>
<gene>
    <name evidence="13" type="primary">LOC103488810</name>
</gene>
<sequence length="153" mass="17109">MDCQSKPDELKCKCPRCNSLHTKFCYYNNYNYSQPRHFCKTCRRYWTLGGFLRNVPVGGGSRKSKKNSKPKRATFTDSACNSNSGVIGSDLDMRSSPLKLNQSGDFPWNGREFEAGDPAAEEGFGLDHLATSSGDSGSSWLKFYGLTHHFNNS</sequence>
<comment type="function">
    <text evidence="9">Transcription factor that binds specifically to a 5'-AA[AG]G-3' consensus core sequence.</text>
</comment>
<evidence type="ECO:0000256" key="9">
    <source>
        <dbReference type="RuleBase" id="RU369094"/>
    </source>
</evidence>
<dbReference type="PROSITE" id="PS50884">
    <property type="entry name" value="ZF_DOF_2"/>
    <property type="match status" value="1"/>
</dbReference>
<comment type="subcellular location">
    <subcellularLocation>
        <location evidence="8 9">Nucleus</location>
    </subcellularLocation>
</comment>
<evidence type="ECO:0000256" key="5">
    <source>
        <dbReference type="ARBA" id="ARBA00023125"/>
    </source>
</evidence>
<dbReference type="KEGG" id="cmo:103488810"/>
<dbReference type="RefSeq" id="XP_008445935.2">
    <property type="nucleotide sequence ID" value="XM_008447713.2"/>
</dbReference>
<evidence type="ECO:0000256" key="10">
    <source>
        <dbReference type="SAM" id="MobiDB-lite"/>
    </source>
</evidence>
<feature type="compositionally biased region" description="Polar residues" evidence="10">
    <location>
        <begin position="75"/>
        <end position="86"/>
    </location>
</feature>
<dbReference type="Proteomes" id="UP001652600">
    <property type="component" value="Chromosome 12"/>
</dbReference>
<name>A0A1S3BDV3_CUCME</name>
<dbReference type="InterPro" id="IPR045174">
    <property type="entry name" value="Dof"/>
</dbReference>
<evidence type="ECO:0000256" key="8">
    <source>
        <dbReference type="PROSITE-ProRule" id="PRU00071"/>
    </source>
</evidence>
<dbReference type="InParanoid" id="A0A1S3BDV3"/>
<keyword evidence="12" id="KW-1185">Reference proteome</keyword>
<organism evidence="12 13">
    <name type="scientific">Cucumis melo</name>
    <name type="common">Muskmelon</name>
    <dbReference type="NCBI Taxonomy" id="3656"/>
    <lineage>
        <taxon>Eukaryota</taxon>
        <taxon>Viridiplantae</taxon>
        <taxon>Streptophyta</taxon>
        <taxon>Embryophyta</taxon>
        <taxon>Tracheophyta</taxon>
        <taxon>Spermatophyta</taxon>
        <taxon>Magnoliopsida</taxon>
        <taxon>eudicotyledons</taxon>
        <taxon>Gunneridae</taxon>
        <taxon>Pentapetalae</taxon>
        <taxon>rosids</taxon>
        <taxon>fabids</taxon>
        <taxon>Cucurbitales</taxon>
        <taxon>Cucurbitaceae</taxon>
        <taxon>Benincaseae</taxon>
        <taxon>Cucumis</taxon>
    </lineage>
</organism>
<keyword evidence="4 9" id="KW-0805">Transcription regulation</keyword>
<evidence type="ECO:0000256" key="3">
    <source>
        <dbReference type="ARBA" id="ARBA00022833"/>
    </source>
</evidence>
<evidence type="ECO:0000259" key="11">
    <source>
        <dbReference type="PROSITE" id="PS50884"/>
    </source>
</evidence>
<keyword evidence="3 9" id="KW-0862">Zinc</keyword>
<keyword evidence="2 8" id="KW-0863">Zinc-finger</keyword>
<evidence type="ECO:0000256" key="7">
    <source>
        <dbReference type="ARBA" id="ARBA00023242"/>
    </source>
</evidence>
<dbReference type="PANTHER" id="PTHR31992">
    <property type="entry name" value="DOF ZINC FINGER PROTEIN DOF1.4-RELATED"/>
    <property type="match status" value="1"/>
</dbReference>
<keyword evidence="1 9" id="KW-0479">Metal-binding</keyword>
<evidence type="ECO:0000256" key="1">
    <source>
        <dbReference type="ARBA" id="ARBA00022723"/>
    </source>
</evidence>
<dbReference type="GO" id="GO:0008270">
    <property type="term" value="F:zinc ion binding"/>
    <property type="evidence" value="ECO:0007669"/>
    <property type="project" value="UniProtKB-KW"/>
</dbReference>
<dbReference type="GeneID" id="103488810"/>
<evidence type="ECO:0000313" key="12">
    <source>
        <dbReference type="Proteomes" id="UP001652600"/>
    </source>
</evidence>
<keyword evidence="7 8" id="KW-0539">Nucleus</keyword>
<dbReference type="AlphaFoldDB" id="A0A1S3BDV3"/>
<dbReference type="GO" id="GO:0003700">
    <property type="term" value="F:DNA-binding transcription factor activity"/>
    <property type="evidence" value="ECO:0007669"/>
    <property type="project" value="UniProtKB-UniRule"/>
</dbReference>
<keyword evidence="5 8" id="KW-0238">DNA-binding</keyword>
<accession>A0A1S3BDV3</accession>
<reference evidence="13" key="1">
    <citation type="submission" date="2025-08" db="UniProtKB">
        <authorList>
            <consortium name="RefSeq"/>
        </authorList>
    </citation>
    <scope>IDENTIFICATION</scope>
    <source>
        <tissue evidence="13">Stem</tissue>
    </source>
</reference>
<dbReference type="PANTHER" id="PTHR31992:SF312">
    <property type="entry name" value="DOF ZINC FINGER PROTEIN DOF1.6"/>
    <property type="match status" value="1"/>
</dbReference>